<sequence length="65" mass="7188">MFTSAEFYANKKTPSSRAPGTKELAHPWFHPQFIHATRRTAVAMNLYSPLTVAFRFPASSGCVAS</sequence>
<evidence type="ECO:0000256" key="1">
    <source>
        <dbReference type="SAM" id="MobiDB-lite"/>
    </source>
</evidence>
<comment type="caution">
    <text evidence="2">The sequence shown here is derived from an EMBL/GenBank/DDBJ whole genome shotgun (WGS) entry which is preliminary data.</text>
</comment>
<gene>
    <name evidence="2" type="ORF">KDAU_56310</name>
</gene>
<dbReference type="EMBL" id="BIFQ01000002">
    <property type="protein sequence ID" value="GCE08302.1"/>
    <property type="molecule type" value="Genomic_DNA"/>
</dbReference>
<protein>
    <submittedName>
        <fullName evidence="2">Uncharacterized protein</fullName>
    </submittedName>
</protein>
<evidence type="ECO:0000313" key="3">
    <source>
        <dbReference type="Proteomes" id="UP000287224"/>
    </source>
</evidence>
<evidence type="ECO:0000313" key="2">
    <source>
        <dbReference type="EMBL" id="GCE08302.1"/>
    </source>
</evidence>
<dbReference type="Proteomes" id="UP000287224">
    <property type="component" value="Unassembled WGS sequence"/>
</dbReference>
<accession>A0A401ZN70</accession>
<dbReference type="AlphaFoldDB" id="A0A401ZN70"/>
<proteinExistence type="predicted"/>
<reference evidence="3" key="1">
    <citation type="submission" date="2018-12" db="EMBL/GenBank/DDBJ databases">
        <title>Tengunoibacter tsumagoiensis gen. nov., sp. nov., Dictyobacter kobayashii sp. nov., D. alpinus sp. nov., and D. joshuensis sp. nov. and description of Dictyobacteraceae fam. nov. within the order Ktedonobacterales isolated from Tengu-no-mugimeshi.</title>
        <authorList>
            <person name="Wang C.M."/>
            <person name="Zheng Y."/>
            <person name="Sakai Y."/>
            <person name="Toyoda A."/>
            <person name="Minakuchi Y."/>
            <person name="Abe K."/>
            <person name="Yokota A."/>
            <person name="Yabe S."/>
        </authorList>
    </citation>
    <scope>NUCLEOTIDE SEQUENCE [LARGE SCALE GENOMIC DNA]</scope>
    <source>
        <strain evidence="3">S-27</strain>
    </source>
</reference>
<name>A0A401ZN70_9CHLR</name>
<feature type="region of interest" description="Disordered" evidence="1">
    <location>
        <begin position="1"/>
        <end position="21"/>
    </location>
</feature>
<keyword evidence="3" id="KW-1185">Reference proteome</keyword>
<organism evidence="2 3">
    <name type="scientific">Dictyobacter aurantiacus</name>
    <dbReference type="NCBI Taxonomy" id="1936993"/>
    <lineage>
        <taxon>Bacteria</taxon>
        <taxon>Bacillati</taxon>
        <taxon>Chloroflexota</taxon>
        <taxon>Ktedonobacteria</taxon>
        <taxon>Ktedonobacterales</taxon>
        <taxon>Dictyobacteraceae</taxon>
        <taxon>Dictyobacter</taxon>
    </lineage>
</organism>